<dbReference type="AlphaFoldDB" id="A0A167PEQ2"/>
<protein>
    <recommendedName>
        <fullName evidence="3">2EXR domain-containing protein</fullName>
    </recommendedName>
</protein>
<keyword evidence="5" id="KW-1185">Reference proteome</keyword>
<dbReference type="OrthoDB" id="3596450at2759"/>
<feature type="coiled-coil region" evidence="1">
    <location>
        <begin position="331"/>
        <end position="379"/>
    </location>
</feature>
<comment type="caution">
    <text evidence="4">The sequence shown here is derived from an EMBL/GenBank/DDBJ whole genome shotgun (WGS) entry which is preliminary data.</text>
</comment>
<evidence type="ECO:0000256" key="1">
    <source>
        <dbReference type="SAM" id="Coils"/>
    </source>
</evidence>
<evidence type="ECO:0000313" key="5">
    <source>
        <dbReference type="Proteomes" id="UP000076874"/>
    </source>
</evidence>
<dbReference type="EMBL" id="AZHD01000016">
    <property type="protein sequence ID" value="OAA56588.1"/>
    <property type="molecule type" value="Genomic_DNA"/>
</dbReference>
<proteinExistence type="predicted"/>
<feature type="region of interest" description="Disordered" evidence="2">
    <location>
        <begin position="379"/>
        <end position="427"/>
    </location>
</feature>
<sequence>MTSQLPVAERELSLLASKLRKAISSLDKTTLDLLDLFDHDRLFDILSHTSIEMSRVRKELLELSKAASALSKTKALLAKATPAPAGKQDTFPAFTRLPTELRLLVWTAAAQPPLCGHYFDRSAVPPGDQEPAACFMPDRGLWTACWESRNVVQRAYEEQRTFFGTDTPCLTVRVKDERHYVRLGWLNLRGERFKMRLHGLNEQLRVTIRKMEKSLRKLKPGAVLSAETIEGLCRTKSGQRIGNDEIRAFERICNQMKHENLTRYILETSPASVTSLSNSKLKSTPPVRATAAQPASRRQPLRRARNLPSGLGAASGRAANPIAGRRVSNVLRKKRAQKEAIDNAISAIQEEINNLNCDLRCLQQQARNKVAEIRRQERRLTAFDNDDDDDSNNNSDSSNGGGGGGGGGSDGGSGGGDKKVAAAANVL</sequence>
<dbReference type="InterPro" id="IPR045518">
    <property type="entry name" value="2EXR"/>
</dbReference>
<organism evidence="4 5">
    <name type="scientific">Niveomyces insectorum RCEF 264</name>
    <dbReference type="NCBI Taxonomy" id="1081102"/>
    <lineage>
        <taxon>Eukaryota</taxon>
        <taxon>Fungi</taxon>
        <taxon>Dikarya</taxon>
        <taxon>Ascomycota</taxon>
        <taxon>Pezizomycotina</taxon>
        <taxon>Sordariomycetes</taxon>
        <taxon>Hypocreomycetidae</taxon>
        <taxon>Hypocreales</taxon>
        <taxon>Cordycipitaceae</taxon>
        <taxon>Niveomyces</taxon>
    </lineage>
</organism>
<feature type="region of interest" description="Disordered" evidence="2">
    <location>
        <begin position="275"/>
        <end position="320"/>
    </location>
</feature>
<accession>A0A167PEQ2</accession>
<evidence type="ECO:0000259" key="3">
    <source>
        <dbReference type="Pfam" id="PF20150"/>
    </source>
</evidence>
<reference evidence="4 5" key="1">
    <citation type="journal article" date="2016" name="Genome Biol. Evol.">
        <title>Divergent and convergent evolution of fungal pathogenicity.</title>
        <authorList>
            <person name="Shang Y."/>
            <person name="Xiao G."/>
            <person name="Zheng P."/>
            <person name="Cen K."/>
            <person name="Zhan S."/>
            <person name="Wang C."/>
        </authorList>
    </citation>
    <scope>NUCLEOTIDE SEQUENCE [LARGE SCALE GENOMIC DNA]</scope>
    <source>
        <strain evidence="4 5">RCEF 264</strain>
    </source>
</reference>
<dbReference type="Pfam" id="PF20150">
    <property type="entry name" value="2EXR"/>
    <property type="match status" value="1"/>
</dbReference>
<gene>
    <name evidence="4" type="ORF">SPI_07595</name>
</gene>
<name>A0A167PEQ2_9HYPO</name>
<dbReference type="Proteomes" id="UP000076874">
    <property type="component" value="Unassembled WGS sequence"/>
</dbReference>
<evidence type="ECO:0000313" key="4">
    <source>
        <dbReference type="EMBL" id="OAA56588.1"/>
    </source>
</evidence>
<feature type="compositionally biased region" description="Gly residues" evidence="2">
    <location>
        <begin position="399"/>
        <end position="415"/>
    </location>
</feature>
<evidence type="ECO:0000256" key="2">
    <source>
        <dbReference type="SAM" id="MobiDB-lite"/>
    </source>
</evidence>
<keyword evidence="1" id="KW-0175">Coiled coil</keyword>
<feature type="domain" description="2EXR" evidence="3">
    <location>
        <begin position="91"/>
        <end position="165"/>
    </location>
</feature>